<gene>
    <name evidence="2" type="ORF">AFUS01_LOCUS8852</name>
</gene>
<accession>A0A8J2K3Y9</accession>
<evidence type="ECO:0000313" key="2">
    <source>
        <dbReference type="EMBL" id="CAG7719529.1"/>
    </source>
</evidence>
<keyword evidence="3" id="KW-1185">Reference proteome</keyword>
<feature type="compositionally biased region" description="Polar residues" evidence="1">
    <location>
        <begin position="36"/>
        <end position="62"/>
    </location>
</feature>
<dbReference type="AlphaFoldDB" id="A0A8J2K3Y9"/>
<comment type="caution">
    <text evidence="2">The sequence shown here is derived from an EMBL/GenBank/DDBJ whole genome shotgun (WGS) entry which is preliminary data.</text>
</comment>
<name>A0A8J2K3Y9_9HEXA</name>
<proteinExistence type="predicted"/>
<reference evidence="2" key="1">
    <citation type="submission" date="2021-06" db="EMBL/GenBank/DDBJ databases">
        <authorList>
            <person name="Hodson N. C."/>
            <person name="Mongue J. A."/>
            <person name="Jaron S. K."/>
        </authorList>
    </citation>
    <scope>NUCLEOTIDE SEQUENCE</scope>
</reference>
<feature type="compositionally biased region" description="Polar residues" evidence="1">
    <location>
        <begin position="12"/>
        <end position="29"/>
    </location>
</feature>
<evidence type="ECO:0000313" key="3">
    <source>
        <dbReference type="Proteomes" id="UP000708208"/>
    </source>
</evidence>
<organism evidence="2 3">
    <name type="scientific">Allacma fusca</name>
    <dbReference type="NCBI Taxonomy" id="39272"/>
    <lineage>
        <taxon>Eukaryota</taxon>
        <taxon>Metazoa</taxon>
        <taxon>Ecdysozoa</taxon>
        <taxon>Arthropoda</taxon>
        <taxon>Hexapoda</taxon>
        <taxon>Collembola</taxon>
        <taxon>Symphypleona</taxon>
        <taxon>Sminthuridae</taxon>
        <taxon>Allacma</taxon>
    </lineage>
</organism>
<sequence length="75" mass="8437">MRANRVYKRSSPEFNSRSNVRHQLSSKFTSLGDEANQITMTESVNLSPQSEDPQEVITQPNDGDSALTWGKDHQS</sequence>
<feature type="region of interest" description="Disordered" evidence="1">
    <location>
        <begin position="1"/>
        <end position="75"/>
    </location>
</feature>
<protein>
    <submittedName>
        <fullName evidence="2">Uncharacterized protein</fullName>
    </submittedName>
</protein>
<dbReference type="Proteomes" id="UP000708208">
    <property type="component" value="Unassembled WGS sequence"/>
</dbReference>
<dbReference type="EMBL" id="CAJVCH010062176">
    <property type="protein sequence ID" value="CAG7719529.1"/>
    <property type="molecule type" value="Genomic_DNA"/>
</dbReference>
<evidence type="ECO:0000256" key="1">
    <source>
        <dbReference type="SAM" id="MobiDB-lite"/>
    </source>
</evidence>